<dbReference type="AlphaFoldDB" id="A0A318UJ21"/>
<sequence length="379" mass="42332">MNHHQVIRLLEKYNSGLCSSAEQQRIEQWLDKQQLPENPWAGFDQATRRQSLLKVRSRLKHSIGQKKKHQLWKSLLQSAAILVLLAGAVFFYHKAKHNAPDPLKQNLAQNDVKPGGNKAYLTLSNGKRIALSDAANGQLATESGAQITKTKQGEITYTDLQPAKPGARQYNTIETPKGGTYQLRLPDGTKVWLNAASMLRYPVSFAASANRVVELSGEAYFEVAKDKQHPFKVNSAGQQVEVLGTHFNINTYPDNKSPKTTLLEGAVKVKAFGGQKVLQPGEEASLYSGNIHIEKADLQQALDWKNGDFMFRKESLLHLMQRVARWYDIDVVYAKDLDTGQTFSGQVSRTKNLSEVLKSLALSGQLKYQVQGRTVTLYL</sequence>
<accession>A0A318UJ21</accession>
<feature type="domain" description="FecR protein" evidence="2">
    <location>
        <begin position="172"/>
        <end position="268"/>
    </location>
</feature>
<dbReference type="Pfam" id="PF16344">
    <property type="entry name" value="FecR_C"/>
    <property type="match status" value="1"/>
</dbReference>
<keyword evidence="1" id="KW-0812">Transmembrane</keyword>
<dbReference type="InterPro" id="IPR032508">
    <property type="entry name" value="FecR_C"/>
</dbReference>
<evidence type="ECO:0000259" key="2">
    <source>
        <dbReference type="Pfam" id="PF04773"/>
    </source>
</evidence>
<proteinExistence type="predicted"/>
<dbReference type="GO" id="GO:0016989">
    <property type="term" value="F:sigma factor antagonist activity"/>
    <property type="evidence" value="ECO:0007669"/>
    <property type="project" value="TreeGrafter"/>
</dbReference>
<protein>
    <submittedName>
        <fullName evidence="4">FecR family protein</fullName>
    </submittedName>
</protein>
<dbReference type="Gene3D" id="3.55.50.30">
    <property type="match status" value="1"/>
</dbReference>
<gene>
    <name evidence="4" type="ORF">B0O44_103545</name>
</gene>
<keyword evidence="5" id="KW-1185">Reference proteome</keyword>
<dbReference type="RefSeq" id="WP_110830129.1">
    <property type="nucleotide sequence ID" value="NZ_QKLU01000003.1"/>
</dbReference>
<comment type="caution">
    <text evidence="4">The sequence shown here is derived from an EMBL/GenBank/DDBJ whole genome shotgun (WGS) entry which is preliminary data.</text>
</comment>
<dbReference type="EMBL" id="QKLU01000003">
    <property type="protein sequence ID" value="PYF75098.1"/>
    <property type="molecule type" value="Genomic_DNA"/>
</dbReference>
<keyword evidence="1" id="KW-1133">Transmembrane helix</keyword>
<dbReference type="Pfam" id="PF04773">
    <property type="entry name" value="FecR"/>
    <property type="match status" value="1"/>
</dbReference>
<dbReference type="PANTHER" id="PTHR30273:SF2">
    <property type="entry name" value="PROTEIN FECR"/>
    <property type="match status" value="1"/>
</dbReference>
<evidence type="ECO:0000313" key="5">
    <source>
        <dbReference type="Proteomes" id="UP000248198"/>
    </source>
</evidence>
<dbReference type="OrthoDB" id="1099963at2"/>
<evidence type="ECO:0000259" key="3">
    <source>
        <dbReference type="Pfam" id="PF16344"/>
    </source>
</evidence>
<evidence type="ECO:0000313" key="4">
    <source>
        <dbReference type="EMBL" id="PYF75098.1"/>
    </source>
</evidence>
<dbReference type="Proteomes" id="UP000248198">
    <property type="component" value="Unassembled WGS sequence"/>
</dbReference>
<dbReference type="InterPro" id="IPR012373">
    <property type="entry name" value="Ferrdict_sens_TM"/>
</dbReference>
<dbReference type="PIRSF" id="PIRSF018266">
    <property type="entry name" value="FecR"/>
    <property type="match status" value="1"/>
</dbReference>
<keyword evidence="1" id="KW-0472">Membrane</keyword>
<feature type="transmembrane region" description="Helical" evidence="1">
    <location>
        <begin position="75"/>
        <end position="93"/>
    </location>
</feature>
<reference evidence="4 5" key="1">
    <citation type="submission" date="2018-06" db="EMBL/GenBank/DDBJ databases">
        <title>Genomic Encyclopedia of Archaeal and Bacterial Type Strains, Phase II (KMG-II): from individual species to whole genera.</title>
        <authorList>
            <person name="Goeker M."/>
        </authorList>
    </citation>
    <scope>NUCLEOTIDE SEQUENCE [LARGE SCALE GENOMIC DNA]</scope>
    <source>
        <strain evidence="4 5">DSM 27372</strain>
    </source>
</reference>
<dbReference type="PANTHER" id="PTHR30273">
    <property type="entry name" value="PERIPLASMIC SIGNAL SENSOR AND SIGMA FACTOR ACTIVATOR FECR-RELATED"/>
    <property type="match status" value="1"/>
</dbReference>
<dbReference type="Gene3D" id="2.60.120.1440">
    <property type="match status" value="1"/>
</dbReference>
<dbReference type="FunFam" id="2.60.120.1440:FF:000001">
    <property type="entry name" value="Putative anti-sigma factor"/>
    <property type="match status" value="1"/>
</dbReference>
<dbReference type="InterPro" id="IPR006860">
    <property type="entry name" value="FecR"/>
</dbReference>
<feature type="domain" description="Protein FecR C-terminal" evidence="3">
    <location>
        <begin position="308"/>
        <end position="377"/>
    </location>
</feature>
<organism evidence="4 5">
    <name type="scientific">Pedobacter nutrimenti</name>
    <dbReference type="NCBI Taxonomy" id="1241337"/>
    <lineage>
        <taxon>Bacteria</taxon>
        <taxon>Pseudomonadati</taxon>
        <taxon>Bacteroidota</taxon>
        <taxon>Sphingobacteriia</taxon>
        <taxon>Sphingobacteriales</taxon>
        <taxon>Sphingobacteriaceae</taxon>
        <taxon>Pedobacter</taxon>
    </lineage>
</organism>
<name>A0A318UJ21_9SPHI</name>
<evidence type="ECO:0000256" key="1">
    <source>
        <dbReference type="SAM" id="Phobius"/>
    </source>
</evidence>